<feature type="transmembrane region" description="Helical" evidence="1">
    <location>
        <begin position="72"/>
        <end position="94"/>
    </location>
</feature>
<accession>A0ABY5LBE1</accession>
<dbReference type="EMBL" id="CP101740">
    <property type="protein sequence ID" value="UUL84265.1"/>
    <property type="molecule type" value="Genomic_DNA"/>
</dbReference>
<keyword evidence="1" id="KW-0472">Membrane</keyword>
<dbReference type="InterPro" id="IPR009325">
    <property type="entry name" value="DUF983"/>
</dbReference>
<evidence type="ECO:0000313" key="3">
    <source>
        <dbReference type="Proteomes" id="UP001058533"/>
    </source>
</evidence>
<keyword evidence="1" id="KW-0812">Transmembrane</keyword>
<protein>
    <submittedName>
        <fullName evidence="2">DUF983 domain-containing protein</fullName>
    </submittedName>
</protein>
<evidence type="ECO:0000313" key="2">
    <source>
        <dbReference type="EMBL" id="UUL84265.1"/>
    </source>
</evidence>
<dbReference type="Pfam" id="PF06170">
    <property type="entry name" value="DUF983"/>
    <property type="match status" value="1"/>
</dbReference>
<evidence type="ECO:0000256" key="1">
    <source>
        <dbReference type="SAM" id="Phobius"/>
    </source>
</evidence>
<reference evidence="2" key="1">
    <citation type="submission" date="2022-07" db="EMBL/GenBank/DDBJ databases">
        <title>Sphingomonas sp. nov., a novel bacterium isolated from the north slope of the Mount Everest.</title>
        <authorList>
            <person name="Cui X."/>
            <person name="Liu Y."/>
        </authorList>
    </citation>
    <scope>NUCLEOTIDE SEQUENCE</scope>
    <source>
        <strain evidence="2">S5-59</strain>
    </source>
</reference>
<feature type="transmembrane region" description="Helical" evidence="1">
    <location>
        <begin position="46"/>
        <end position="66"/>
    </location>
</feature>
<dbReference type="Proteomes" id="UP001058533">
    <property type="component" value="Chromosome"/>
</dbReference>
<gene>
    <name evidence="2" type="ORF">NMP03_10340</name>
</gene>
<keyword evidence="3" id="KW-1185">Reference proteome</keyword>
<organism evidence="2 3">
    <name type="scientific">Sphingomonas qomolangmaensis</name>
    <dbReference type="NCBI Taxonomy" id="2918765"/>
    <lineage>
        <taxon>Bacteria</taxon>
        <taxon>Pseudomonadati</taxon>
        <taxon>Pseudomonadota</taxon>
        <taxon>Alphaproteobacteria</taxon>
        <taxon>Sphingomonadales</taxon>
        <taxon>Sphingomonadaceae</taxon>
        <taxon>Sphingomonas</taxon>
    </lineage>
</organism>
<sequence length="117" mass="12884">MYRLSITGGCPRCAAPTLFAGMLSFAPKCSNCGLDFTQFNVDDGPAAFLTFGVGTIITILAIIVELAYEPEWWVHVVLWLPLTIIAVIGSLRIAKVTLLALEYRNSAREGRQRIDRP</sequence>
<name>A0ABY5LBE1_9SPHN</name>
<proteinExistence type="predicted"/>
<keyword evidence="1" id="KW-1133">Transmembrane helix</keyword>